<dbReference type="Proteomes" id="UP000308230">
    <property type="component" value="Unassembled WGS sequence"/>
</dbReference>
<feature type="transmembrane region" description="Helical" evidence="2">
    <location>
        <begin position="82"/>
        <end position="109"/>
    </location>
</feature>
<feature type="region of interest" description="Disordered" evidence="1">
    <location>
        <begin position="1"/>
        <end position="61"/>
    </location>
</feature>
<dbReference type="AlphaFoldDB" id="A0A5R9EZS1"/>
<name>A0A5R9EZS1_9BACL</name>
<dbReference type="OrthoDB" id="2943217at2"/>
<evidence type="ECO:0000256" key="1">
    <source>
        <dbReference type="SAM" id="MobiDB-lite"/>
    </source>
</evidence>
<feature type="transmembrane region" description="Helical" evidence="2">
    <location>
        <begin position="121"/>
        <end position="139"/>
    </location>
</feature>
<keyword evidence="4" id="KW-1185">Reference proteome</keyword>
<dbReference type="EMBL" id="SWLG01000011">
    <property type="protein sequence ID" value="TLS36291.1"/>
    <property type="molecule type" value="Genomic_DNA"/>
</dbReference>
<comment type="caution">
    <text evidence="3">The sequence shown here is derived from an EMBL/GenBank/DDBJ whole genome shotgun (WGS) entry which is preliminary data.</text>
</comment>
<dbReference type="RefSeq" id="WP_138127609.1">
    <property type="nucleotide sequence ID" value="NZ_SWLG01000011.1"/>
</dbReference>
<dbReference type="PANTHER" id="PTHR40040">
    <property type="entry name" value="SMALL HYDROPHOBIC PROTEIN-RELATED"/>
    <property type="match status" value="1"/>
</dbReference>
<accession>A0A5R9EZS1</accession>
<feature type="compositionally biased region" description="Basic and acidic residues" evidence="1">
    <location>
        <begin position="1"/>
        <end position="20"/>
    </location>
</feature>
<keyword evidence="2" id="KW-0812">Transmembrane</keyword>
<dbReference type="InterPro" id="IPR055338">
    <property type="entry name" value="YqfX-like"/>
</dbReference>
<organism evidence="3 4">
    <name type="scientific">Exobacillus caeni</name>
    <dbReference type="NCBI Taxonomy" id="2574798"/>
    <lineage>
        <taxon>Bacteria</taxon>
        <taxon>Bacillati</taxon>
        <taxon>Bacillota</taxon>
        <taxon>Bacilli</taxon>
        <taxon>Bacillales</taxon>
        <taxon>Guptibacillaceae</taxon>
        <taxon>Exobacillus</taxon>
    </lineage>
</organism>
<evidence type="ECO:0000256" key="2">
    <source>
        <dbReference type="SAM" id="Phobius"/>
    </source>
</evidence>
<feature type="compositionally biased region" description="Basic and acidic residues" evidence="1">
    <location>
        <begin position="51"/>
        <end position="61"/>
    </location>
</feature>
<keyword evidence="2" id="KW-1133">Transmembrane helix</keyword>
<sequence>MSENRFDENYEYRDKKERIDGPTTEEEYLEETAAEVSPNGVLDRPFLQNPENERPTAEEKADTIEDGVGADTEVNEGRGTGFIALVLSVISVFILPVIFGAAGIIVGFIARRRGAKSLGSWAIGIGAASLIISLFFSPFF</sequence>
<protein>
    <submittedName>
        <fullName evidence="3">DUF308 domain-containing protein</fullName>
    </submittedName>
</protein>
<dbReference type="PANTHER" id="PTHR40040:SF1">
    <property type="entry name" value="MEMBRANE PROTEIN"/>
    <property type="match status" value="1"/>
</dbReference>
<reference evidence="3 4" key="1">
    <citation type="submission" date="2019-04" db="EMBL/GenBank/DDBJ databases">
        <title>Bacillus caeni sp. nov., a bacterium isolated from mangrove sediment.</title>
        <authorList>
            <person name="Huang H."/>
            <person name="Mo K."/>
            <person name="Hu Y."/>
        </authorList>
    </citation>
    <scope>NUCLEOTIDE SEQUENCE [LARGE SCALE GENOMIC DNA]</scope>
    <source>
        <strain evidence="3 4">HB172195</strain>
    </source>
</reference>
<evidence type="ECO:0000313" key="3">
    <source>
        <dbReference type="EMBL" id="TLS36291.1"/>
    </source>
</evidence>
<keyword evidence="2" id="KW-0472">Membrane</keyword>
<proteinExistence type="predicted"/>
<gene>
    <name evidence="3" type="ORF">FCL54_15240</name>
</gene>
<feature type="compositionally biased region" description="Acidic residues" evidence="1">
    <location>
        <begin position="23"/>
        <end position="33"/>
    </location>
</feature>
<evidence type="ECO:0000313" key="4">
    <source>
        <dbReference type="Proteomes" id="UP000308230"/>
    </source>
</evidence>